<evidence type="ECO:0000313" key="2">
    <source>
        <dbReference type="Proteomes" id="UP001239795"/>
    </source>
</evidence>
<organism evidence="1 2">
    <name type="scientific">Colletotrichum melonis</name>
    <dbReference type="NCBI Taxonomy" id="1209925"/>
    <lineage>
        <taxon>Eukaryota</taxon>
        <taxon>Fungi</taxon>
        <taxon>Dikarya</taxon>
        <taxon>Ascomycota</taxon>
        <taxon>Pezizomycotina</taxon>
        <taxon>Sordariomycetes</taxon>
        <taxon>Hypocreomycetidae</taxon>
        <taxon>Glomerellales</taxon>
        <taxon>Glomerellaceae</taxon>
        <taxon>Colletotrichum</taxon>
        <taxon>Colletotrichum acutatum species complex</taxon>
    </lineage>
</organism>
<keyword evidence="2" id="KW-1185">Reference proteome</keyword>
<dbReference type="Proteomes" id="UP001239795">
    <property type="component" value="Unassembled WGS sequence"/>
</dbReference>
<gene>
    <name evidence="1" type="ORF">CMEL01_09314</name>
</gene>
<name>A0AAI9TWY5_9PEZI</name>
<accession>A0AAI9TWY5</accession>
<comment type="caution">
    <text evidence="1">The sequence shown here is derived from an EMBL/GenBank/DDBJ whole genome shotgun (WGS) entry which is preliminary data.</text>
</comment>
<sequence length="177" mass="20060">MNLSPFPENDYEQQRSHLELAKSKLKHFPSTVFPYFLSILSEDSFLEPKPNYRNGRNDSTETFGLSPSEIFLSPIQPPNISTESMTDPITVAAIGAAATVAVCLITTAAPEIKQALRCRRTGRLFRKLNKALQCPEKNYCDITRFIEKIYDRQRRGSSLTAFQQAELARAEQIWSTL</sequence>
<dbReference type="EMBL" id="MLGG01000079">
    <property type="protein sequence ID" value="KAK1447475.1"/>
    <property type="molecule type" value="Genomic_DNA"/>
</dbReference>
<evidence type="ECO:0000313" key="1">
    <source>
        <dbReference type="EMBL" id="KAK1447475.1"/>
    </source>
</evidence>
<dbReference type="AlphaFoldDB" id="A0AAI9TWY5"/>
<proteinExistence type="predicted"/>
<reference evidence="1 2" key="1">
    <citation type="submission" date="2016-10" db="EMBL/GenBank/DDBJ databases">
        <title>The genome sequence of Colletotrichum fioriniae PJ7.</title>
        <authorList>
            <person name="Baroncelli R."/>
        </authorList>
    </citation>
    <scope>NUCLEOTIDE SEQUENCE [LARGE SCALE GENOMIC DNA]</scope>
    <source>
        <strain evidence="1">Col 31</strain>
    </source>
</reference>
<protein>
    <submittedName>
        <fullName evidence="1">Uncharacterized protein</fullName>
    </submittedName>
</protein>